<sequence>MVLVPAFQLRPPTRHRREDQSHHAPHGDPAGATAQRMVFVDRGEAVEVNRRKFTGPLYVARQSTLREVSFVALGADDQTVARMAAERVRSRESGDWSQTDVRHFPSSGRQSPDPCLSL</sequence>
<comment type="caution">
    <text evidence="2">The sequence shown here is derived from an EMBL/GenBank/DDBJ whole genome shotgun (WGS) entry which is preliminary data.</text>
</comment>
<evidence type="ECO:0000256" key="1">
    <source>
        <dbReference type="SAM" id="MobiDB-lite"/>
    </source>
</evidence>
<protein>
    <submittedName>
        <fullName evidence="2">Uncharacterized protein</fullName>
    </submittedName>
</protein>
<name>A0A7C4QQB0_9PLAN</name>
<organism evidence="2">
    <name type="scientific">Schlesneria paludicola</name>
    <dbReference type="NCBI Taxonomy" id="360056"/>
    <lineage>
        <taxon>Bacteria</taxon>
        <taxon>Pseudomonadati</taxon>
        <taxon>Planctomycetota</taxon>
        <taxon>Planctomycetia</taxon>
        <taxon>Planctomycetales</taxon>
        <taxon>Planctomycetaceae</taxon>
        <taxon>Schlesneria</taxon>
    </lineage>
</organism>
<dbReference type="AlphaFoldDB" id="A0A7C4QQB0"/>
<evidence type="ECO:0000313" key="2">
    <source>
        <dbReference type="EMBL" id="HGT39665.1"/>
    </source>
</evidence>
<dbReference type="EMBL" id="DSVQ01000012">
    <property type="protein sequence ID" value="HGT39665.1"/>
    <property type="molecule type" value="Genomic_DNA"/>
</dbReference>
<reference evidence="2" key="1">
    <citation type="journal article" date="2020" name="mSystems">
        <title>Genome- and Community-Level Interaction Insights into Carbon Utilization and Element Cycling Functions of Hydrothermarchaeota in Hydrothermal Sediment.</title>
        <authorList>
            <person name="Zhou Z."/>
            <person name="Liu Y."/>
            <person name="Xu W."/>
            <person name="Pan J."/>
            <person name="Luo Z.H."/>
            <person name="Li M."/>
        </authorList>
    </citation>
    <scope>NUCLEOTIDE SEQUENCE [LARGE SCALE GENOMIC DNA]</scope>
    <source>
        <strain evidence="2">SpSt-508</strain>
    </source>
</reference>
<feature type="region of interest" description="Disordered" evidence="1">
    <location>
        <begin position="84"/>
        <end position="118"/>
    </location>
</feature>
<accession>A0A7C4QQB0</accession>
<feature type="region of interest" description="Disordered" evidence="1">
    <location>
        <begin position="1"/>
        <end position="33"/>
    </location>
</feature>
<feature type="compositionally biased region" description="Basic and acidic residues" evidence="1">
    <location>
        <begin position="84"/>
        <end position="94"/>
    </location>
</feature>
<proteinExistence type="predicted"/>
<feature type="compositionally biased region" description="Basic and acidic residues" evidence="1">
    <location>
        <begin position="16"/>
        <end position="26"/>
    </location>
</feature>
<gene>
    <name evidence="2" type="ORF">ENS64_10455</name>
</gene>